<dbReference type="GO" id="GO:0005886">
    <property type="term" value="C:plasma membrane"/>
    <property type="evidence" value="ECO:0007669"/>
    <property type="project" value="UniProtKB-SubCell"/>
</dbReference>
<keyword evidence="4 11" id="KW-0812">Transmembrane</keyword>
<dbReference type="PANTHER" id="PTHR28259">
    <property type="entry name" value="FLUORIDE EXPORT PROTEIN 1-RELATED"/>
    <property type="match status" value="1"/>
</dbReference>
<keyword evidence="5 11" id="KW-1133">Transmembrane helix</keyword>
<dbReference type="AlphaFoldDB" id="E6W087"/>
<comment type="catalytic activity">
    <reaction evidence="10">
        <text>fluoride(in) = fluoride(out)</text>
        <dbReference type="Rhea" id="RHEA:76159"/>
        <dbReference type="ChEBI" id="CHEBI:17051"/>
    </reaction>
    <physiologicalReaction direction="left-to-right" evidence="10">
        <dbReference type="Rhea" id="RHEA:76160"/>
    </physiologicalReaction>
</comment>
<evidence type="ECO:0000256" key="6">
    <source>
        <dbReference type="ARBA" id="ARBA00023065"/>
    </source>
</evidence>
<dbReference type="HAMAP" id="MF_00454">
    <property type="entry name" value="FluC"/>
    <property type="match status" value="1"/>
</dbReference>
<dbReference type="EMBL" id="CP002432">
    <property type="protein sequence ID" value="ADU65213.1"/>
    <property type="molecule type" value="Genomic_DNA"/>
</dbReference>
<dbReference type="RefSeq" id="WP_013505102.1">
    <property type="nucleotide sequence ID" value="NC_014836.1"/>
</dbReference>
<dbReference type="Pfam" id="PF02537">
    <property type="entry name" value="CRCB"/>
    <property type="match status" value="1"/>
</dbReference>
<dbReference type="eggNOG" id="COG0239">
    <property type="taxonomic scope" value="Bacteria"/>
</dbReference>
<comment type="function">
    <text evidence="11">Fluoride-specific ion channel. Important for reducing fluoride concentration in the cell, thus reducing its toxicity.</text>
</comment>
<dbReference type="OrthoDB" id="9799631at2"/>
<evidence type="ECO:0000256" key="10">
    <source>
        <dbReference type="ARBA" id="ARBA00035585"/>
    </source>
</evidence>
<dbReference type="Proteomes" id="UP000002572">
    <property type="component" value="Chromosome"/>
</dbReference>
<keyword evidence="13" id="KW-1185">Reference proteome</keyword>
<keyword evidence="11" id="KW-0915">Sodium</keyword>
<dbReference type="GO" id="GO:0046872">
    <property type="term" value="F:metal ion binding"/>
    <property type="evidence" value="ECO:0007669"/>
    <property type="project" value="UniProtKB-KW"/>
</dbReference>
<evidence type="ECO:0000256" key="1">
    <source>
        <dbReference type="ARBA" id="ARBA00004651"/>
    </source>
</evidence>
<sequence length="128" mass="13374">MTQVLFIAVGGALGALARFFSGALALKLLGGNFPFGTLLVNVAGSFLLGVVYVLTTQKGMLPDEFRLFFAIGFLGSYTTFSTFALDSVLLSDSGTMGLALINILLNVTLSIAAVVGGMMLTRMLLVQA</sequence>
<gene>
    <name evidence="11" type="primary">fluC</name>
    <name evidence="11" type="synonym">crcB</name>
    <name evidence="12" type="ordered locus">Selin_0460</name>
</gene>
<evidence type="ECO:0000256" key="5">
    <source>
        <dbReference type="ARBA" id="ARBA00022989"/>
    </source>
</evidence>
<feature type="binding site" evidence="11">
    <location>
        <position position="75"/>
    </location>
    <ligand>
        <name>Na(+)</name>
        <dbReference type="ChEBI" id="CHEBI:29101"/>
        <note>structural</note>
    </ligand>
</feature>
<accession>E6W087</accession>
<evidence type="ECO:0000256" key="2">
    <source>
        <dbReference type="ARBA" id="ARBA00022475"/>
    </source>
</evidence>
<keyword evidence="11" id="KW-0813">Transport</keyword>
<protein>
    <recommendedName>
        <fullName evidence="11">Fluoride-specific ion channel FluC</fullName>
    </recommendedName>
</protein>
<keyword evidence="6 11" id="KW-0406">Ion transport</keyword>
<keyword evidence="3 11" id="KW-0997">Cell inner membrane</keyword>
<dbReference type="FunCoup" id="E6W087">
    <property type="interactions" value="251"/>
</dbReference>
<dbReference type="InParanoid" id="E6W087"/>
<dbReference type="PANTHER" id="PTHR28259:SF1">
    <property type="entry name" value="FLUORIDE EXPORT PROTEIN 1-RELATED"/>
    <property type="match status" value="1"/>
</dbReference>
<dbReference type="STRING" id="653733.Selin_0460"/>
<dbReference type="GO" id="GO:0140114">
    <property type="term" value="P:cellular detoxification of fluoride"/>
    <property type="evidence" value="ECO:0007669"/>
    <property type="project" value="UniProtKB-UniRule"/>
</dbReference>
<feature type="transmembrane region" description="Helical" evidence="11">
    <location>
        <begin position="97"/>
        <end position="120"/>
    </location>
</feature>
<dbReference type="KEGG" id="din:Selin_0460"/>
<feature type="binding site" evidence="11">
    <location>
        <position position="78"/>
    </location>
    <ligand>
        <name>Na(+)</name>
        <dbReference type="ChEBI" id="CHEBI:29101"/>
        <note>structural</note>
    </ligand>
</feature>
<proteinExistence type="inferred from homology"/>
<evidence type="ECO:0000256" key="4">
    <source>
        <dbReference type="ARBA" id="ARBA00022692"/>
    </source>
</evidence>
<keyword evidence="8 11" id="KW-0407">Ion channel</keyword>
<organism evidence="12 13">
    <name type="scientific">Desulfurispirillum indicum (strain ATCC BAA-1389 / DSM 22839 / S5)</name>
    <dbReference type="NCBI Taxonomy" id="653733"/>
    <lineage>
        <taxon>Bacteria</taxon>
        <taxon>Pseudomonadati</taxon>
        <taxon>Chrysiogenota</taxon>
        <taxon>Chrysiogenia</taxon>
        <taxon>Chrysiogenales</taxon>
        <taxon>Chrysiogenaceae</taxon>
        <taxon>Desulfurispirillum</taxon>
    </lineage>
</organism>
<feature type="transmembrane region" description="Helical" evidence="11">
    <location>
        <begin position="67"/>
        <end position="85"/>
    </location>
</feature>
<keyword evidence="2 11" id="KW-1003">Cell membrane</keyword>
<evidence type="ECO:0000256" key="9">
    <source>
        <dbReference type="ARBA" id="ARBA00035120"/>
    </source>
</evidence>
<keyword evidence="11" id="KW-0479">Metal-binding</keyword>
<comment type="similarity">
    <text evidence="9 11">Belongs to the fluoride channel Fluc/FEX (TC 1.A.43) family.</text>
</comment>
<dbReference type="HOGENOM" id="CLU_114342_3_0_0"/>
<reference evidence="12 13" key="1">
    <citation type="submission" date="2010-12" db="EMBL/GenBank/DDBJ databases">
        <title>Complete sequence of Desulfurispirillum indicum S5.</title>
        <authorList>
            <consortium name="US DOE Joint Genome Institute"/>
            <person name="Lucas S."/>
            <person name="Copeland A."/>
            <person name="Lapidus A."/>
            <person name="Cheng J.-F."/>
            <person name="Goodwin L."/>
            <person name="Pitluck S."/>
            <person name="Chertkov O."/>
            <person name="Held B."/>
            <person name="Detter J.C."/>
            <person name="Han C."/>
            <person name="Tapia R."/>
            <person name="Land M."/>
            <person name="Hauser L."/>
            <person name="Kyrpides N."/>
            <person name="Ivanova N."/>
            <person name="Mikhailova N."/>
            <person name="Haggblom M."/>
            <person name="Rauschenbach I."/>
            <person name="Bini E."/>
            <person name="Woyke T."/>
        </authorList>
    </citation>
    <scope>NUCLEOTIDE SEQUENCE [LARGE SCALE GENOMIC DNA]</scope>
    <source>
        <strain evidence="13">ATCC BAA-1389 / DSM 22839 / S5</strain>
    </source>
</reference>
<evidence type="ECO:0000256" key="11">
    <source>
        <dbReference type="HAMAP-Rule" id="MF_00454"/>
    </source>
</evidence>
<dbReference type="NCBIfam" id="TIGR00494">
    <property type="entry name" value="crcB"/>
    <property type="match status" value="1"/>
</dbReference>
<keyword evidence="7 11" id="KW-0472">Membrane</keyword>
<evidence type="ECO:0000256" key="3">
    <source>
        <dbReference type="ARBA" id="ARBA00022519"/>
    </source>
</evidence>
<evidence type="ECO:0000256" key="7">
    <source>
        <dbReference type="ARBA" id="ARBA00023136"/>
    </source>
</evidence>
<dbReference type="InterPro" id="IPR003691">
    <property type="entry name" value="FluC"/>
</dbReference>
<name>E6W087_DESIS</name>
<evidence type="ECO:0000256" key="8">
    <source>
        <dbReference type="ARBA" id="ARBA00023303"/>
    </source>
</evidence>
<comment type="activity regulation">
    <text evidence="11">Na(+) is not transported, but it plays an essential structural role and its presence is essential for fluoride channel function.</text>
</comment>
<feature type="transmembrane region" description="Helical" evidence="11">
    <location>
        <begin position="35"/>
        <end position="55"/>
    </location>
</feature>
<comment type="subcellular location">
    <subcellularLocation>
        <location evidence="11">Cell inner membrane</location>
        <topology evidence="11">Multi-pass membrane protein</topology>
    </subcellularLocation>
    <subcellularLocation>
        <location evidence="1">Cell membrane</location>
        <topology evidence="1">Multi-pass membrane protein</topology>
    </subcellularLocation>
</comment>
<dbReference type="GO" id="GO:0062054">
    <property type="term" value="F:fluoride channel activity"/>
    <property type="evidence" value="ECO:0007669"/>
    <property type="project" value="UniProtKB-UniRule"/>
</dbReference>
<evidence type="ECO:0000313" key="13">
    <source>
        <dbReference type="Proteomes" id="UP000002572"/>
    </source>
</evidence>
<evidence type="ECO:0000313" key="12">
    <source>
        <dbReference type="EMBL" id="ADU65213.1"/>
    </source>
</evidence>